<dbReference type="Proteomes" id="UP000236547">
    <property type="component" value="Unassembled WGS sequence"/>
</dbReference>
<dbReference type="EMBL" id="POSM01000020">
    <property type="protein sequence ID" value="PNI00036.1"/>
    <property type="molecule type" value="Genomic_DNA"/>
</dbReference>
<feature type="domain" description="Mechanosensitive ion channel MscS C-terminal" evidence="9">
    <location>
        <begin position="192"/>
        <end position="274"/>
    </location>
</feature>
<comment type="caution">
    <text evidence="7">Lacks conserved residue(s) required for the propagation of feature annotation.</text>
</comment>
<dbReference type="InterPro" id="IPR006685">
    <property type="entry name" value="MscS_channel_2nd"/>
</dbReference>
<evidence type="ECO:0000313" key="11">
    <source>
        <dbReference type="EMBL" id="PNI00036.1"/>
    </source>
</evidence>
<dbReference type="InterPro" id="IPR011014">
    <property type="entry name" value="MscS_channel_TM-2"/>
</dbReference>
<keyword evidence="7" id="KW-0406">Ion transport</keyword>
<dbReference type="InterPro" id="IPR049278">
    <property type="entry name" value="MS_channel_C"/>
</dbReference>
<evidence type="ECO:0000259" key="8">
    <source>
        <dbReference type="Pfam" id="PF00924"/>
    </source>
</evidence>
<organism evidence="11 12">
    <name type="scientific">Vibrio diazotrophicus</name>
    <dbReference type="NCBI Taxonomy" id="685"/>
    <lineage>
        <taxon>Bacteria</taxon>
        <taxon>Pseudomonadati</taxon>
        <taxon>Pseudomonadota</taxon>
        <taxon>Gammaproteobacteria</taxon>
        <taxon>Vibrionales</taxon>
        <taxon>Vibrionaceae</taxon>
        <taxon>Vibrio</taxon>
    </lineage>
</organism>
<gene>
    <name evidence="11" type="ORF">C1O25_14195</name>
</gene>
<dbReference type="InterPro" id="IPR045275">
    <property type="entry name" value="MscS_archaea/bacteria_type"/>
</dbReference>
<dbReference type="NCBIfam" id="NF007662">
    <property type="entry name" value="PRK10334.1"/>
    <property type="match status" value="1"/>
</dbReference>
<dbReference type="Gene3D" id="1.10.287.1260">
    <property type="match status" value="1"/>
</dbReference>
<dbReference type="InterPro" id="IPR008910">
    <property type="entry name" value="MSC_TM_helix"/>
</dbReference>
<dbReference type="Gene3D" id="3.30.70.100">
    <property type="match status" value="1"/>
</dbReference>
<comment type="caution">
    <text evidence="11">The sequence shown here is derived from an EMBL/GenBank/DDBJ whole genome shotgun (WGS) entry which is preliminary data.</text>
</comment>
<evidence type="ECO:0000259" key="10">
    <source>
        <dbReference type="Pfam" id="PF21088"/>
    </source>
</evidence>
<feature type="transmembrane region" description="Helical" evidence="7">
    <location>
        <begin position="30"/>
        <end position="51"/>
    </location>
</feature>
<keyword evidence="5 7" id="KW-1133">Transmembrane helix</keyword>
<feature type="domain" description="Mechanosensitive ion channel MscS" evidence="8">
    <location>
        <begin position="120"/>
        <end position="186"/>
    </location>
</feature>
<dbReference type="Pfam" id="PF21088">
    <property type="entry name" value="MS_channel_1st"/>
    <property type="match status" value="1"/>
</dbReference>
<comment type="similarity">
    <text evidence="2 7">Belongs to the MscS (TC 1.A.23) family.</text>
</comment>
<accession>A0ABX4WAN8</accession>
<dbReference type="SUPFAM" id="SSF82689">
    <property type="entry name" value="Mechanosensitive channel protein MscS (YggB), C-terminal domain"/>
    <property type="match status" value="1"/>
</dbReference>
<dbReference type="Pfam" id="PF00924">
    <property type="entry name" value="MS_channel_2nd"/>
    <property type="match status" value="1"/>
</dbReference>
<dbReference type="InterPro" id="IPR023408">
    <property type="entry name" value="MscS_beta-dom_sf"/>
</dbReference>
<comment type="subcellular location">
    <subcellularLocation>
        <location evidence="7">Cell inner membrane</location>
        <topology evidence="7">Multi-pass membrane protein</topology>
    </subcellularLocation>
    <subcellularLocation>
        <location evidence="1">Cell membrane</location>
        <topology evidence="1">Multi-pass membrane protein</topology>
    </subcellularLocation>
</comment>
<reference evidence="11 12" key="1">
    <citation type="submission" date="2018-01" db="EMBL/GenBank/DDBJ databases">
        <title>Draft genome sequences of six Vibrio diazotrophicus strains isolated from deep-sea sediments of the Baltic Sea.</title>
        <authorList>
            <person name="Castillo D."/>
            <person name="Vandieken V."/>
            <person name="Chiang O."/>
            <person name="Middelboe M."/>
        </authorList>
    </citation>
    <scope>NUCLEOTIDE SEQUENCE [LARGE SCALE GENOMIC DNA]</scope>
    <source>
        <strain evidence="11 12">65.10M</strain>
    </source>
</reference>
<dbReference type="PANTHER" id="PTHR30221">
    <property type="entry name" value="SMALL-CONDUCTANCE MECHANOSENSITIVE CHANNEL"/>
    <property type="match status" value="1"/>
</dbReference>
<dbReference type="RefSeq" id="WP_102968920.1">
    <property type="nucleotide sequence ID" value="NZ_POSM01000020.1"/>
</dbReference>
<dbReference type="InterPro" id="IPR010920">
    <property type="entry name" value="LSM_dom_sf"/>
</dbReference>
<dbReference type="Pfam" id="PF05552">
    <property type="entry name" value="MS_channel_1st_1"/>
    <property type="match status" value="1"/>
</dbReference>
<evidence type="ECO:0000256" key="5">
    <source>
        <dbReference type="ARBA" id="ARBA00022989"/>
    </source>
</evidence>
<dbReference type="Gene3D" id="2.30.30.60">
    <property type="match status" value="1"/>
</dbReference>
<comment type="subunit">
    <text evidence="7">Homoheptamer.</text>
</comment>
<keyword evidence="7" id="KW-0997">Cell inner membrane</keyword>
<evidence type="ECO:0000256" key="2">
    <source>
        <dbReference type="ARBA" id="ARBA00008017"/>
    </source>
</evidence>
<feature type="domain" description="Mechanosensitive ion channel transmembrane helices 2/3" evidence="10">
    <location>
        <begin position="77"/>
        <end position="118"/>
    </location>
</feature>
<evidence type="ECO:0000256" key="4">
    <source>
        <dbReference type="ARBA" id="ARBA00022692"/>
    </source>
</evidence>
<dbReference type="SUPFAM" id="SSF82861">
    <property type="entry name" value="Mechanosensitive channel protein MscS (YggB), transmembrane region"/>
    <property type="match status" value="1"/>
</dbReference>
<evidence type="ECO:0000256" key="6">
    <source>
        <dbReference type="ARBA" id="ARBA00023136"/>
    </source>
</evidence>
<dbReference type="Pfam" id="PF21082">
    <property type="entry name" value="MS_channel_3rd"/>
    <property type="match status" value="1"/>
</dbReference>
<protein>
    <recommendedName>
        <fullName evidence="7">Small-conductance mechanosensitive channel</fullName>
    </recommendedName>
</protein>
<feature type="transmembrane region" description="Helical" evidence="7">
    <location>
        <begin position="99"/>
        <end position="117"/>
    </location>
</feature>
<keyword evidence="7" id="KW-0407">Ion channel</keyword>
<name>A0ABX4WAN8_VIBDI</name>
<dbReference type="InterPro" id="IPR049142">
    <property type="entry name" value="MS_channel_1st"/>
</dbReference>
<dbReference type="SUPFAM" id="SSF50182">
    <property type="entry name" value="Sm-like ribonucleoproteins"/>
    <property type="match status" value="1"/>
</dbReference>
<evidence type="ECO:0000259" key="9">
    <source>
        <dbReference type="Pfam" id="PF21082"/>
    </source>
</evidence>
<dbReference type="InterPro" id="IPR006686">
    <property type="entry name" value="MscS_channel_CS"/>
</dbReference>
<dbReference type="InterPro" id="IPR011066">
    <property type="entry name" value="MscS_channel_C_sf"/>
</dbReference>
<keyword evidence="7" id="KW-0813">Transport</keyword>
<sequence length="287" mass="30762">MAGESLDIEAPITDGLNKMSDWLSSNSDLLIQYGVNIVSAILILIIGNIIVKAVAGSVAKVLHKKEMDKAVVEFIHGLVRYVLFVIVLIAALGRVGVETASVVAVIGAAGLAIGLALQGSLSNFAAGVLIVGFRPFKSGDYVEVAGVAGSVEAIQIFQTILKTPDNKMVVVPNGAIIGGSITNYSRHATRRVDLVIGVSYKSDLQLTKKVVRETLEKDSRILKDPDITIGVLALADSSVNFVVRPWCKTEDYWGVYFDSMQAIKEALDANGIEIPFPQMDVHLNKVD</sequence>
<keyword evidence="12" id="KW-1185">Reference proteome</keyword>
<evidence type="ECO:0000256" key="7">
    <source>
        <dbReference type="RuleBase" id="RU369025"/>
    </source>
</evidence>
<dbReference type="PANTHER" id="PTHR30221:SF1">
    <property type="entry name" value="SMALL-CONDUCTANCE MECHANOSENSITIVE CHANNEL"/>
    <property type="match status" value="1"/>
</dbReference>
<keyword evidence="4 7" id="KW-0812">Transmembrane</keyword>
<comment type="function">
    <text evidence="7">Mechanosensitive channel that participates in the regulation of osmotic pressure changes within the cell, opening in response to stretch forces in the membrane lipid bilayer, without the need for other proteins. Contributes to normal resistance to hypoosmotic shock. Forms an ion channel of 1.0 nanosiemens conductance with a slight preference for anions.</text>
</comment>
<feature type="transmembrane region" description="Helical" evidence="7">
    <location>
        <begin position="71"/>
        <end position="93"/>
    </location>
</feature>
<keyword evidence="3" id="KW-1003">Cell membrane</keyword>
<evidence type="ECO:0000256" key="3">
    <source>
        <dbReference type="ARBA" id="ARBA00022475"/>
    </source>
</evidence>
<keyword evidence="6 7" id="KW-0472">Membrane</keyword>
<evidence type="ECO:0000313" key="12">
    <source>
        <dbReference type="Proteomes" id="UP000236547"/>
    </source>
</evidence>
<evidence type="ECO:0000256" key="1">
    <source>
        <dbReference type="ARBA" id="ARBA00004651"/>
    </source>
</evidence>
<dbReference type="PROSITE" id="PS01246">
    <property type="entry name" value="UPF0003"/>
    <property type="match status" value="1"/>
</dbReference>
<proteinExistence type="inferred from homology"/>